<proteinExistence type="predicted"/>
<dbReference type="PANTHER" id="PTHR46661">
    <property type="entry name" value="E3 UBIQUITIN-PROTEIN LIGASE ZNRF1-LIKE PROTEIN"/>
    <property type="match status" value="1"/>
</dbReference>
<feature type="compositionally biased region" description="Gly residues" evidence="21">
    <location>
        <begin position="1"/>
        <end position="22"/>
    </location>
</feature>
<feature type="region of interest" description="Disordered" evidence="21">
    <location>
        <begin position="1"/>
        <end position="92"/>
    </location>
</feature>
<dbReference type="InterPro" id="IPR001841">
    <property type="entry name" value="Znf_RING"/>
</dbReference>
<dbReference type="Gene3D" id="3.30.40.10">
    <property type="entry name" value="Zinc/RING finger domain, C3HC4 (zinc finger)"/>
    <property type="match status" value="1"/>
</dbReference>
<dbReference type="GO" id="GO:0016020">
    <property type="term" value="C:membrane"/>
    <property type="evidence" value="ECO:0007669"/>
    <property type="project" value="UniProtKB-SubCell"/>
</dbReference>
<dbReference type="EMBL" id="JARAKH010000042">
    <property type="protein sequence ID" value="KAK8379997.1"/>
    <property type="molecule type" value="Genomic_DNA"/>
</dbReference>
<dbReference type="EC" id="2.3.2.27" evidence="6"/>
<feature type="compositionally biased region" description="Basic and acidic residues" evidence="21">
    <location>
        <begin position="67"/>
        <end position="76"/>
    </location>
</feature>
<evidence type="ECO:0000256" key="11">
    <source>
        <dbReference type="ARBA" id="ARBA00022771"/>
    </source>
</evidence>
<accession>A0AAW0SZ91</accession>
<keyword evidence="9" id="KW-0479">Metal-binding</keyword>
<evidence type="ECO:0000256" key="10">
    <source>
        <dbReference type="ARBA" id="ARBA00022753"/>
    </source>
</evidence>
<keyword evidence="8" id="KW-0519">Myristate</keyword>
<protein>
    <recommendedName>
        <fullName evidence="17">E3 ubiquitin-protein ligase ZNRF1</fullName>
        <ecNumber evidence="6">2.3.2.27</ecNumber>
    </recommendedName>
    <alternativeName>
        <fullName evidence="18">RING-type E3 ubiquitin transferase ZNRF1</fullName>
    </alternativeName>
    <alternativeName>
        <fullName evidence="19">Zinc/RING finger protein 1</fullName>
    </alternativeName>
</protein>
<evidence type="ECO:0000256" key="20">
    <source>
        <dbReference type="PROSITE-ProRule" id="PRU00175"/>
    </source>
</evidence>
<dbReference type="Pfam" id="PF13639">
    <property type="entry name" value="zf-RING_2"/>
    <property type="match status" value="1"/>
</dbReference>
<evidence type="ECO:0000256" key="12">
    <source>
        <dbReference type="ARBA" id="ARBA00022786"/>
    </source>
</evidence>
<keyword evidence="16" id="KW-0449">Lipoprotein</keyword>
<dbReference type="PROSITE" id="PS50089">
    <property type="entry name" value="ZF_RING_2"/>
    <property type="match status" value="1"/>
</dbReference>
<evidence type="ECO:0000256" key="1">
    <source>
        <dbReference type="ARBA" id="ARBA00000900"/>
    </source>
</evidence>
<evidence type="ECO:0000256" key="14">
    <source>
        <dbReference type="ARBA" id="ARBA00023136"/>
    </source>
</evidence>
<evidence type="ECO:0000256" key="2">
    <source>
        <dbReference type="ARBA" id="ARBA00004170"/>
    </source>
</evidence>
<evidence type="ECO:0000256" key="9">
    <source>
        <dbReference type="ARBA" id="ARBA00022723"/>
    </source>
</evidence>
<keyword evidence="12" id="KW-0833">Ubl conjugation pathway</keyword>
<comment type="subcellular location">
    <subcellularLocation>
        <location evidence="3">Endosome</location>
    </subcellularLocation>
    <subcellularLocation>
        <location evidence="4">Lysosome</location>
    </subcellularLocation>
    <subcellularLocation>
        <location evidence="2">Membrane</location>
        <topology evidence="2">Peripheral membrane protein</topology>
    </subcellularLocation>
</comment>
<dbReference type="GO" id="GO:0005768">
    <property type="term" value="C:endosome"/>
    <property type="evidence" value="ECO:0007669"/>
    <property type="project" value="UniProtKB-SubCell"/>
</dbReference>
<dbReference type="GO" id="GO:0005764">
    <property type="term" value="C:lysosome"/>
    <property type="evidence" value="ECO:0007669"/>
    <property type="project" value="UniProtKB-SubCell"/>
</dbReference>
<evidence type="ECO:0000256" key="18">
    <source>
        <dbReference type="ARBA" id="ARBA00042177"/>
    </source>
</evidence>
<evidence type="ECO:0000256" key="5">
    <source>
        <dbReference type="ARBA" id="ARBA00004906"/>
    </source>
</evidence>
<evidence type="ECO:0000256" key="19">
    <source>
        <dbReference type="ARBA" id="ARBA00042305"/>
    </source>
</evidence>
<gene>
    <name evidence="23" type="ORF">O3P69_016571</name>
</gene>
<keyword evidence="7" id="KW-0808">Transferase</keyword>
<dbReference type="AlphaFoldDB" id="A0AAW0SZ91"/>
<evidence type="ECO:0000256" key="13">
    <source>
        <dbReference type="ARBA" id="ARBA00022833"/>
    </source>
</evidence>
<dbReference type="PANTHER" id="PTHR46661:SF4">
    <property type="entry name" value="RING-TYPE DOMAIN-CONTAINING PROTEIN"/>
    <property type="match status" value="1"/>
</dbReference>
<evidence type="ECO:0000256" key="4">
    <source>
        <dbReference type="ARBA" id="ARBA00004371"/>
    </source>
</evidence>
<keyword evidence="13" id="KW-0862">Zinc</keyword>
<name>A0AAW0SZ91_SCYPA</name>
<sequence length="238" mass="24117">MGGKASTAGGAGVGGAGLGGGPESAHAATASSATRSRALSTSAGTADGEGSSAVGLLRSASQGGGGNRDRAGDRGRARSLSSVPDASGTAPPLTIPALLSRAAAGGGIGGGGGSETDGSSPEEYLLDGPLSSLALGRVFTTHSLPAHLWSFNGFKCPICSKVVLPDDLECHLVICLTKPRISYNEDVLTEDKGECVICLEELCQGDTIARLPCLCIYHKSCIDEWFQVNRSCPEHPYD</sequence>
<evidence type="ECO:0000256" key="15">
    <source>
        <dbReference type="ARBA" id="ARBA00023228"/>
    </source>
</evidence>
<organism evidence="23 24">
    <name type="scientific">Scylla paramamosain</name>
    <name type="common">Mud crab</name>
    <dbReference type="NCBI Taxonomy" id="85552"/>
    <lineage>
        <taxon>Eukaryota</taxon>
        <taxon>Metazoa</taxon>
        <taxon>Ecdysozoa</taxon>
        <taxon>Arthropoda</taxon>
        <taxon>Crustacea</taxon>
        <taxon>Multicrustacea</taxon>
        <taxon>Malacostraca</taxon>
        <taxon>Eumalacostraca</taxon>
        <taxon>Eucarida</taxon>
        <taxon>Decapoda</taxon>
        <taxon>Pleocyemata</taxon>
        <taxon>Brachyura</taxon>
        <taxon>Eubrachyura</taxon>
        <taxon>Portunoidea</taxon>
        <taxon>Portunidae</taxon>
        <taxon>Portuninae</taxon>
        <taxon>Scylla</taxon>
    </lineage>
</organism>
<evidence type="ECO:0000256" key="21">
    <source>
        <dbReference type="SAM" id="MobiDB-lite"/>
    </source>
</evidence>
<dbReference type="InterPro" id="IPR013083">
    <property type="entry name" value="Znf_RING/FYVE/PHD"/>
</dbReference>
<dbReference type="CDD" id="cd16695">
    <property type="entry name" value="mRING-CH-C4HC2H_ZNRF2"/>
    <property type="match status" value="1"/>
</dbReference>
<evidence type="ECO:0000256" key="17">
    <source>
        <dbReference type="ARBA" id="ARBA00040227"/>
    </source>
</evidence>
<dbReference type="GO" id="GO:0070936">
    <property type="term" value="P:protein K48-linked ubiquitination"/>
    <property type="evidence" value="ECO:0007669"/>
    <property type="project" value="TreeGrafter"/>
</dbReference>
<evidence type="ECO:0000313" key="24">
    <source>
        <dbReference type="Proteomes" id="UP001487740"/>
    </source>
</evidence>
<evidence type="ECO:0000256" key="8">
    <source>
        <dbReference type="ARBA" id="ARBA00022707"/>
    </source>
</evidence>
<comment type="pathway">
    <text evidence="5">Protein modification; protein ubiquitination.</text>
</comment>
<dbReference type="GO" id="GO:0061630">
    <property type="term" value="F:ubiquitin protein ligase activity"/>
    <property type="evidence" value="ECO:0007669"/>
    <property type="project" value="UniProtKB-EC"/>
</dbReference>
<feature type="domain" description="RING-type" evidence="22">
    <location>
        <begin position="195"/>
        <end position="235"/>
    </location>
</feature>
<comment type="caution">
    <text evidence="23">The sequence shown here is derived from an EMBL/GenBank/DDBJ whole genome shotgun (WGS) entry which is preliminary data.</text>
</comment>
<reference evidence="23 24" key="1">
    <citation type="submission" date="2023-03" db="EMBL/GenBank/DDBJ databases">
        <title>High-quality genome of Scylla paramamosain provides insights in environmental adaptation.</title>
        <authorList>
            <person name="Zhang L."/>
        </authorList>
    </citation>
    <scope>NUCLEOTIDE SEQUENCE [LARGE SCALE GENOMIC DNA]</scope>
    <source>
        <strain evidence="23">LZ_2023a</strain>
        <tissue evidence="23">Muscle</tissue>
    </source>
</reference>
<evidence type="ECO:0000256" key="16">
    <source>
        <dbReference type="ARBA" id="ARBA00023288"/>
    </source>
</evidence>
<comment type="catalytic activity">
    <reaction evidence="1">
        <text>S-ubiquitinyl-[E2 ubiquitin-conjugating enzyme]-L-cysteine + [acceptor protein]-L-lysine = [E2 ubiquitin-conjugating enzyme]-L-cysteine + N(6)-ubiquitinyl-[acceptor protein]-L-lysine.</text>
        <dbReference type="EC" id="2.3.2.27"/>
    </reaction>
</comment>
<evidence type="ECO:0000256" key="6">
    <source>
        <dbReference type="ARBA" id="ARBA00012483"/>
    </source>
</evidence>
<dbReference type="Proteomes" id="UP001487740">
    <property type="component" value="Unassembled WGS sequence"/>
</dbReference>
<dbReference type="SUPFAM" id="SSF57850">
    <property type="entry name" value="RING/U-box"/>
    <property type="match status" value="1"/>
</dbReference>
<keyword evidence="15" id="KW-0458">Lysosome</keyword>
<feature type="compositionally biased region" description="Low complexity" evidence="21">
    <location>
        <begin position="24"/>
        <end position="46"/>
    </location>
</feature>
<keyword evidence="10" id="KW-0967">Endosome</keyword>
<evidence type="ECO:0000256" key="7">
    <source>
        <dbReference type="ARBA" id="ARBA00022679"/>
    </source>
</evidence>
<evidence type="ECO:0000259" key="22">
    <source>
        <dbReference type="PROSITE" id="PS50089"/>
    </source>
</evidence>
<keyword evidence="24" id="KW-1185">Reference proteome</keyword>
<dbReference type="GO" id="GO:0008270">
    <property type="term" value="F:zinc ion binding"/>
    <property type="evidence" value="ECO:0007669"/>
    <property type="project" value="UniProtKB-KW"/>
</dbReference>
<evidence type="ECO:0000256" key="3">
    <source>
        <dbReference type="ARBA" id="ARBA00004177"/>
    </source>
</evidence>
<keyword evidence="14" id="KW-0472">Membrane</keyword>
<dbReference type="InterPro" id="IPR051878">
    <property type="entry name" value="ZNRF_ubiq-protein_ligase"/>
</dbReference>
<dbReference type="FunFam" id="3.30.40.10:FF:000235">
    <property type="entry name" value="E3 ubiquitin-protein ligase ZNRF1"/>
    <property type="match status" value="1"/>
</dbReference>
<keyword evidence="11 20" id="KW-0863">Zinc-finger</keyword>
<dbReference type="GO" id="GO:0043161">
    <property type="term" value="P:proteasome-mediated ubiquitin-dependent protein catabolic process"/>
    <property type="evidence" value="ECO:0007669"/>
    <property type="project" value="TreeGrafter"/>
</dbReference>
<evidence type="ECO:0000313" key="23">
    <source>
        <dbReference type="EMBL" id="KAK8379997.1"/>
    </source>
</evidence>